<name>A0ABY1IJB5_9ACTO</name>
<dbReference type="EMBL" id="FQYL01000017">
    <property type="protein sequence ID" value="SHJ25772.1"/>
    <property type="molecule type" value="Genomic_DNA"/>
</dbReference>
<evidence type="ECO:0000259" key="3">
    <source>
        <dbReference type="PROSITE" id="PS50006"/>
    </source>
</evidence>
<accession>A0ABY1IJB5</accession>
<protein>
    <submittedName>
        <fullName evidence="4">FHA domain-containing protein</fullName>
    </submittedName>
</protein>
<feature type="compositionally biased region" description="Low complexity" evidence="2">
    <location>
        <begin position="63"/>
        <end position="72"/>
    </location>
</feature>
<feature type="compositionally biased region" description="Low complexity" evidence="2">
    <location>
        <begin position="208"/>
        <end position="233"/>
    </location>
</feature>
<dbReference type="Gene3D" id="2.60.200.20">
    <property type="match status" value="1"/>
</dbReference>
<reference evidence="4 5" key="1">
    <citation type="submission" date="2016-11" db="EMBL/GenBank/DDBJ databases">
        <authorList>
            <person name="Varghese N."/>
            <person name="Submissions S."/>
        </authorList>
    </citation>
    <scope>NUCLEOTIDE SEQUENCE [LARGE SCALE GENOMIC DNA]</scope>
    <source>
        <strain evidence="4 5">PA</strain>
    </source>
</reference>
<feature type="region of interest" description="Disordered" evidence="2">
    <location>
        <begin position="63"/>
        <end position="233"/>
    </location>
</feature>
<evidence type="ECO:0000256" key="2">
    <source>
        <dbReference type="SAM" id="MobiDB-lite"/>
    </source>
</evidence>
<dbReference type="RefSeq" id="WP_073454376.1">
    <property type="nucleotide sequence ID" value="NZ_FQYL01000017.1"/>
</dbReference>
<keyword evidence="5" id="KW-1185">Reference proteome</keyword>
<dbReference type="CDD" id="cd00060">
    <property type="entry name" value="FHA"/>
    <property type="match status" value="1"/>
</dbReference>
<feature type="domain" description="FHA" evidence="3">
    <location>
        <begin position="275"/>
        <end position="328"/>
    </location>
</feature>
<dbReference type="SUPFAM" id="SSF49879">
    <property type="entry name" value="SMAD/FHA domain"/>
    <property type="match status" value="1"/>
</dbReference>
<sequence>MPPADEGAVPEGRSAETLTEAERGEVIVGMLGTALLVPGAPEHVAAAVLAALGGPVVQGDDGAVQGAAAQAAISTGPEPPDPDEPDRLAAADEPDDPAGAEPSPDAPVPASPAVAGAGGAGEVVGAAGATSAPSPDEAASPWDAIDGVDDEDLPATGVWDEAEEDVGPATAEMPGPAQASQDDSDSYDLFDSFPEPEPGSGRRRRRASSAPTAGSASAGSPAIGAAGSASVPSTLPSSAVAEALATAMVRDARPVLALLRLSTGQDVLVRAGSEVVVGRAPQSTSARAALVVVPSTSHMVSRSHVRITTAGSSLLAQDLDSSNGTTLNRPGCPSVLIASALPTPLSMGDVLSIGDGITLRLVAPSASPGAAPPAQPAIAPSATASSAPQAEMLPAGPLPMPPLVSSSSATPWIPSQPSPPSVHPFQHYQQ</sequence>
<comment type="caution">
    <text evidence="4">The sequence shown here is derived from an EMBL/GenBank/DDBJ whole genome shotgun (WGS) entry which is preliminary data.</text>
</comment>
<organism evidence="4 5">
    <name type="scientific">Actinomyces denticolens</name>
    <dbReference type="NCBI Taxonomy" id="52767"/>
    <lineage>
        <taxon>Bacteria</taxon>
        <taxon>Bacillati</taxon>
        <taxon>Actinomycetota</taxon>
        <taxon>Actinomycetes</taxon>
        <taxon>Actinomycetales</taxon>
        <taxon>Actinomycetaceae</taxon>
        <taxon>Actinomyces</taxon>
    </lineage>
</organism>
<proteinExistence type="predicted"/>
<feature type="region of interest" description="Disordered" evidence="2">
    <location>
        <begin position="1"/>
        <end position="22"/>
    </location>
</feature>
<dbReference type="Pfam" id="PF00498">
    <property type="entry name" value="FHA"/>
    <property type="match status" value="1"/>
</dbReference>
<feature type="region of interest" description="Disordered" evidence="2">
    <location>
        <begin position="365"/>
        <end position="430"/>
    </location>
</feature>
<keyword evidence="1" id="KW-0597">Phosphoprotein</keyword>
<evidence type="ECO:0000313" key="4">
    <source>
        <dbReference type="EMBL" id="SHJ25772.1"/>
    </source>
</evidence>
<dbReference type="InterPro" id="IPR000253">
    <property type="entry name" value="FHA_dom"/>
</dbReference>
<dbReference type="PROSITE" id="PS50006">
    <property type="entry name" value="FHA_DOMAIN"/>
    <property type="match status" value="1"/>
</dbReference>
<gene>
    <name evidence="4" type="ORF">SAMN05216246_1175</name>
</gene>
<evidence type="ECO:0000256" key="1">
    <source>
        <dbReference type="ARBA" id="ARBA00022553"/>
    </source>
</evidence>
<dbReference type="Proteomes" id="UP000184390">
    <property type="component" value="Unassembled WGS sequence"/>
</dbReference>
<evidence type="ECO:0000313" key="5">
    <source>
        <dbReference type="Proteomes" id="UP000184390"/>
    </source>
</evidence>
<dbReference type="InterPro" id="IPR008984">
    <property type="entry name" value="SMAD_FHA_dom_sf"/>
</dbReference>
<feature type="compositionally biased region" description="Low complexity" evidence="2">
    <location>
        <begin position="376"/>
        <end position="395"/>
    </location>
</feature>